<keyword evidence="4" id="KW-0325">Glycoprotein</keyword>
<accession>M0BSR3</accession>
<reference evidence="7 8" key="1">
    <citation type="journal article" date="2014" name="PLoS Genet.">
        <title>Phylogenetically driven sequencing of extremely halophilic archaea reveals strategies for static and dynamic osmo-response.</title>
        <authorList>
            <person name="Becker E.A."/>
            <person name="Seitzer P.M."/>
            <person name="Tritt A."/>
            <person name="Larsen D."/>
            <person name="Krusor M."/>
            <person name="Yao A.I."/>
            <person name="Wu D."/>
            <person name="Madern D."/>
            <person name="Eisen J.A."/>
            <person name="Darling A.E."/>
            <person name="Facciotti M.T."/>
        </authorList>
    </citation>
    <scope>NUCLEOTIDE SEQUENCE [LARGE SCALE GENOMIC DNA]</scope>
    <source>
        <strain evidence="7 8">JCM 14624</strain>
    </source>
</reference>
<dbReference type="AlphaFoldDB" id="M0BSR3"/>
<comment type="caution">
    <text evidence="7">The sequence shown here is derived from an EMBL/GenBank/DDBJ whole genome shotgun (WGS) entry which is preliminary data.</text>
</comment>
<dbReference type="EMBL" id="AOIQ01000007">
    <property type="protein sequence ID" value="ELZ12729.1"/>
    <property type="molecule type" value="Genomic_DNA"/>
</dbReference>
<organism evidence="7 8">
    <name type="scientific">Halovivax asiaticus JCM 14624</name>
    <dbReference type="NCBI Taxonomy" id="1227490"/>
    <lineage>
        <taxon>Archaea</taxon>
        <taxon>Methanobacteriati</taxon>
        <taxon>Methanobacteriota</taxon>
        <taxon>Stenosarchaea group</taxon>
        <taxon>Halobacteria</taxon>
        <taxon>Halobacteriales</taxon>
        <taxon>Natrialbaceae</taxon>
        <taxon>Halovivax</taxon>
    </lineage>
</organism>
<dbReference type="Proteomes" id="UP000011560">
    <property type="component" value="Unassembled WGS sequence"/>
</dbReference>
<dbReference type="InterPro" id="IPR038607">
    <property type="entry name" value="PhoD-like_sf"/>
</dbReference>
<evidence type="ECO:0000313" key="8">
    <source>
        <dbReference type="Proteomes" id="UP000011560"/>
    </source>
</evidence>
<dbReference type="InterPro" id="IPR032093">
    <property type="entry name" value="PhoD_N"/>
</dbReference>
<evidence type="ECO:0000256" key="1">
    <source>
        <dbReference type="ARBA" id="ARBA00022729"/>
    </source>
</evidence>
<proteinExistence type="predicted"/>
<evidence type="ECO:0000256" key="3">
    <source>
        <dbReference type="ARBA" id="ARBA00023157"/>
    </source>
</evidence>
<gene>
    <name evidence="7" type="ORF">C479_03800</name>
</gene>
<protein>
    <submittedName>
        <fullName evidence="7">Alkaline phosphatase</fullName>
    </submittedName>
</protein>
<dbReference type="Gene3D" id="2.60.40.380">
    <property type="entry name" value="Purple acid phosphatase-like, N-terminal"/>
    <property type="match status" value="1"/>
</dbReference>
<keyword evidence="8" id="KW-1185">Reference proteome</keyword>
<dbReference type="Gene3D" id="3.60.21.70">
    <property type="entry name" value="PhoD-like phosphatase"/>
    <property type="match status" value="1"/>
</dbReference>
<dbReference type="InterPro" id="IPR029052">
    <property type="entry name" value="Metallo-depent_PP-like"/>
</dbReference>
<evidence type="ECO:0000259" key="6">
    <source>
        <dbReference type="PROSITE" id="PS51115"/>
    </source>
</evidence>
<dbReference type="Pfam" id="PF09423">
    <property type="entry name" value="PhoD"/>
    <property type="match status" value="1"/>
</dbReference>
<evidence type="ECO:0000256" key="5">
    <source>
        <dbReference type="SAM" id="MobiDB-lite"/>
    </source>
</evidence>
<dbReference type="InterPro" id="IPR052900">
    <property type="entry name" value="Phospholipid_Metab_Enz"/>
</dbReference>
<dbReference type="CDD" id="cd07389">
    <property type="entry name" value="MPP_PhoD"/>
    <property type="match status" value="1"/>
</dbReference>
<evidence type="ECO:0000313" key="7">
    <source>
        <dbReference type="EMBL" id="ELZ12729.1"/>
    </source>
</evidence>
<dbReference type="InterPro" id="IPR006311">
    <property type="entry name" value="TAT_signal"/>
</dbReference>
<feature type="domain" description="Laminin IV type A" evidence="6">
    <location>
        <begin position="541"/>
        <end position="710"/>
    </location>
</feature>
<keyword evidence="2" id="KW-0677">Repeat</keyword>
<dbReference type="PROSITE" id="PS51115">
    <property type="entry name" value="LAMININ_IVA"/>
    <property type="match status" value="1"/>
</dbReference>
<evidence type="ECO:0000256" key="2">
    <source>
        <dbReference type="ARBA" id="ARBA00022737"/>
    </source>
</evidence>
<evidence type="ECO:0000256" key="4">
    <source>
        <dbReference type="ARBA" id="ARBA00023180"/>
    </source>
</evidence>
<name>M0BSR3_9EURY</name>
<dbReference type="PATRIC" id="fig|1227490.4.peg.768"/>
<dbReference type="InterPro" id="IPR000034">
    <property type="entry name" value="Laminin_IV"/>
</dbReference>
<dbReference type="PANTHER" id="PTHR43606">
    <property type="entry name" value="PHOSPHATASE, PUTATIVE (AFU_ORTHOLOGUE AFUA_6G08710)-RELATED"/>
    <property type="match status" value="1"/>
</dbReference>
<dbReference type="PROSITE" id="PS51318">
    <property type="entry name" value="TAT"/>
    <property type="match status" value="1"/>
</dbReference>
<dbReference type="Pfam" id="PF00052">
    <property type="entry name" value="Laminin_B"/>
    <property type="match status" value="1"/>
</dbReference>
<dbReference type="SMART" id="SM00281">
    <property type="entry name" value="LamB"/>
    <property type="match status" value="1"/>
</dbReference>
<keyword evidence="1" id="KW-0732">Signal</keyword>
<dbReference type="Pfam" id="PF16655">
    <property type="entry name" value="PhoD_N"/>
    <property type="match status" value="1"/>
</dbReference>
<keyword evidence="3" id="KW-1015">Disulfide bond</keyword>
<dbReference type="InterPro" id="IPR018946">
    <property type="entry name" value="PhoD-like_MPP"/>
</dbReference>
<dbReference type="PANTHER" id="PTHR43606:SF1">
    <property type="entry name" value="PHOD-LIKE PHOSPHATASE METALLOPHOSPHATASE DOMAIN-CONTAINING PROTEIN"/>
    <property type="match status" value="1"/>
</dbReference>
<sequence>MNDSGARFIAAMTATDAPERPESNADNRRQFLQALGLTATAAGLVQTAAADTDDDTIVETEAAGLVPLTHGVASGDVTDSTAVVWGRADGNATIQAVCVPKNGDGGVGTARTSVDETTDFTGHLEITDLASATDYRYIVVATKADTAPESLDGADTETVRRVWREREGRTQTAGIETGTFRTAPAPDEAEPVRFAWSGDTWGYGDDPIEPPFPGLQTIAEQAPDFFLYHGDTIYADAQTPAGKITEDTPIDDSLAIYREKYKEMRVPPAEIAERTNLKELLRTTSVYTVWDDHEVINNFAGPIEPLMPDGRRAFREYWPLDRDDEAAPGTSNRFYDSFRWGKHLELFIIDTRQYRDPNVDLDAKSLLGDEQLAWLKDALAGSDATWKVLASPAPLGYPSDSWATPSDKTGYESELLDLLEFVQSEEIDNLVTIAGDVHKSVVGGYDPDDDGTYEFVEGIAGPLGAPSGVPDDLYAPLNPTEFFAKGEYTNFGAVEVDESGETLTITIYADDGTEQFAKTVHTDDIDPSRPDRDRIESTFDDGPDGWLVSQNGGSDHPAHRTTGGNPGGHITEAENQGGIAWYYQAPFKFLGDREAFYGGTLSFDCKQAEIDWQFDAHPMEGGDVLLASGETKLVYEFRGTGSNPGTEWTTFDAPLTAEAGWIDLTSHDPFATEETFRDVLANLDTLRIRGEYRSGDDRSFLDNVVLRKAD</sequence>
<feature type="region of interest" description="Disordered" evidence="5">
    <location>
        <begin position="539"/>
        <end position="568"/>
    </location>
</feature>
<dbReference type="SUPFAM" id="SSF56300">
    <property type="entry name" value="Metallo-dependent phosphatases"/>
    <property type="match status" value="1"/>
</dbReference>